<proteinExistence type="predicted"/>
<feature type="region of interest" description="Disordered" evidence="1">
    <location>
        <begin position="1"/>
        <end position="68"/>
    </location>
</feature>
<dbReference type="OrthoDB" id="40334at2759"/>
<gene>
    <name evidence="2" type="ORF">AMS68_005416</name>
</gene>
<name>A0A6H0XZ57_9PEZI</name>
<feature type="compositionally biased region" description="Polar residues" evidence="1">
    <location>
        <begin position="27"/>
        <end position="37"/>
    </location>
</feature>
<evidence type="ECO:0000313" key="2">
    <source>
        <dbReference type="EMBL" id="QIW99898.1"/>
    </source>
</evidence>
<accession>A0A6H0XZ57</accession>
<reference evidence="2 3" key="1">
    <citation type="journal article" date="2016" name="Sci. Rep.">
        <title>Peltaster fructicola genome reveals evolution from an invasive phytopathogen to an ectophytic parasite.</title>
        <authorList>
            <person name="Xu C."/>
            <person name="Chen H."/>
            <person name="Gleason M.L."/>
            <person name="Xu J.R."/>
            <person name="Liu H."/>
            <person name="Zhang R."/>
            <person name="Sun G."/>
        </authorList>
    </citation>
    <scope>NUCLEOTIDE SEQUENCE [LARGE SCALE GENOMIC DNA]</scope>
    <source>
        <strain evidence="2 3">LNHT1506</strain>
    </source>
</reference>
<organism evidence="2 3">
    <name type="scientific">Peltaster fructicola</name>
    <dbReference type="NCBI Taxonomy" id="286661"/>
    <lineage>
        <taxon>Eukaryota</taxon>
        <taxon>Fungi</taxon>
        <taxon>Dikarya</taxon>
        <taxon>Ascomycota</taxon>
        <taxon>Pezizomycotina</taxon>
        <taxon>Dothideomycetes</taxon>
        <taxon>Dothideomycetes incertae sedis</taxon>
        <taxon>Peltaster</taxon>
    </lineage>
</organism>
<dbReference type="PANTHER" id="PTHR28630">
    <property type="match status" value="1"/>
</dbReference>
<protein>
    <recommendedName>
        <fullName evidence="4">Thioredoxin-like fold domain-containing protein</fullName>
    </recommendedName>
</protein>
<dbReference type="PANTHER" id="PTHR28630:SF3">
    <property type="entry name" value="PEROXIREDOXIN-LIKE 2C"/>
    <property type="match status" value="1"/>
</dbReference>
<dbReference type="InterPro" id="IPR032801">
    <property type="entry name" value="PXL2A/B/C"/>
</dbReference>
<dbReference type="AlphaFoldDB" id="A0A6H0XZ57"/>
<dbReference type="EMBL" id="CP051142">
    <property type="protein sequence ID" value="QIW99898.1"/>
    <property type="molecule type" value="Genomic_DNA"/>
</dbReference>
<keyword evidence="3" id="KW-1185">Reference proteome</keyword>
<feature type="compositionally biased region" description="Polar residues" evidence="1">
    <location>
        <begin position="55"/>
        <end position="67"/>
    </location>
</feature>
<dbReference type="Proteomes" id="UP000503462">
    <property type="component" value="Chromosome 4"/>
</dbReference>
<evidence type="ECO:0008006" key="4">
    <source>
        <dbReference type="Google" id="ProtNLM"/>
    </source>
</evidence>
<evidence type="ECO:0000256" key="1">
    <source>
        <dbReference type="SAM" id="MobiDB-lite"/>
    </source>
</evidence>
<sequence length="372" mass="42025">MAARDRSVSPIGTSRFERPYTPMSRHATPTTPSSNFSKGHFSKPSLSRWSETDSQEGYSTAPSSIHQTTEEMLPPTLKELGVLHSHQHFDNTDSGSEDWYAHFEADEDNDTLGDECPDGATLAATFDIPVYTPDGHEIPFGHLYCPATALNQRQLIVFIRHFYCGACQAYVKAISEGISMQDYFAIPIPTSIIIIGCGHPNLIPFYKEITGTSFPVFAEPSRRLFKKLGMVLSGSIGRQRPEYMRDISAPAWLAGQVTTIRHGLRARKEVKRIVKMTSGFDLIQAPRYQNSTSDSNSQEEDPYQQWADLKRAEMVARAKSIRKRDLIRGGNPLQIGGEFLFEDGEVIWCHRMRHYRNHVEVSDIRRLLDLDD</sequence>
<evidence type="ECO:0000313" key="3">
    <source>
        <dbReference type="Proteomes" id="UP000503462"/>
    </source>
</evidence>
<dbReference type="Pfam" id="PF13911">
    <property type="entry name" value="AhpC-TSA_2"/>
    <property type="match status" value="1"/>
</dbReference>